<gene>
    <name evidence="1" type="ORF">EH214_04023</name>
</gene>
<dbReference type="EMBL" id="RWHZ01000087">
    <property type="protein sequence ID" value="TSE46779.1"/>
    <property type="molecule type" value="Genomic_DNA"/>
</dbReference>
<evidence type="ECO:0000313" key="2">
    <source>
        <dbReference type="Proteomes" id="UP000408523"/>
    </source>
</evidence>
<protein>
    <recommendedName>
        <fullName evidence="3">Transposase</fullName>
    </recommendedName>
</protein>
<sequence length="55" mass="6139">MVEASFDVPLKNPFGSDRTRKNDVALLDGIMRTAMLAESVRVVVASGFRYRVKSH</sequence>
<comment type="caution">
    <text evidence="1">The sequence shown here is derived from an EMBL/GenBank/DDBJ whole genome shotgun (WGS) entry which is preliminary data.</text>
</comment>
<reference evidence="1 2" key="1">
    <citation type="journal article" date="2019" name="Nat. Commun.">
        <title>Gram positive-like bacteriocins with broad spectrum anti-Bacteroidales activity encoded on mobile elements of the human gut microbiota.</title>
        <authorList>
            <person name="Bechon N."/>
            <person name="Coyne M.J.Jr."/>
            <person name="Laclare-Mceneany V."/>
            <person name="Chatzidaki-Livanis M."/>
            <person name="Ghigo J.-M."/>
            <person name="Comstock L.E."/>
        </authorList>
    </citation>
    <scope>NUCLEOTIDE SEQUENCE [LARGE SCALE GENOMIC DNA]</scope>
    <source>
        <strain evidence="1 2">CL01T12C17</strain>
    </source>
</reference>
<accession>A0A662ZUB2</accession>
<dbReference type="AlphaFoldDB" id="A0A662ZUB2"/>
<evidence type="ECO:0000313" key="1">
    <source>
        <dbReference type="EMBL" id="TSE46779.1"/>
    </source>
</evidence>
<evidence type="ECO:0008006" key="3">
    <source>
        <dbReference type="Google" id="ProtNLM"/>
    </source>
</evidence>
<proteinExistence type="predicted"/>
<organism evidence="1 2">
    <name type="scientific">Phocaeicola vulgatus</name>
    <name type="common">Bacteroides vulgatus</name>
    <dbReference type="NCBI Taxonomy" id="821"/>
    <lineage>
        <taxon>Bacteria</taxon>
        <taxon>Pseudomonadati</taxon>
        <taxon>Bacteroidota</taxon>
        <taxon>Bacteroidia</taxon>
        <taxon>Bacteroidales</taxon>
        <taxon>Bacteroidaceae</taxon>
        <taxon>Phocaeicola</taxon>
    </lineage>
</organism>
<name>A0A662ZUB2_PHOVU</name>
<dbReference type="Proteomes" id="UP000408523">
    <property type="component" value="Unassembled WGS sequence"/>
</dbReference>